<evidence type="ECO:0000313" key="2">
    <source>
        <dbReference type="Proteomes" id="UP000485058"/>
    </source>
</evidence>
<reference evidence="1 2" key="1">
    <citation type="submission" date="2020-02" db="EMBL/GenBank/DDBJ databases">
        <title>Draft genome sequence of Haematococcus lacustris strain NIES-144.</title>
        <authorList>
            <person name="Morimoto D."/>
            <person name="Nakagawa S."/>
            <person name="Yoshida T."/>
            <person name="Sawayama S."/>
        </authorList>
    </citation>
    <scope>NUCLEOTIDE SEQUENCE [LARGE SCALE GENOMIC DNA]</scope>
    <source>
        <strain evidence="1 2">NIES-144</strain>
    </source>
</reference>
<feature type="non-terminal residue" evidence="1">
    <location>
        <position position="1"/>
    </location>
</feature>
<comment type="caution">
    <text evidence="1">The sequence shown here is derived from an EMBL/GenBank/DDBJ whole genome shotgun (WGS) entry which is preliminary data.</text>
</comment>
<proteinExistence type="predicted"/>
<accession>A0A699Z5F3</accession>
<name>A0A699Z5F3_HAELA</name>
<dbReference type="AlphaFoldDB" id="A0A699Z5F3"/>
<dbReference type="Proteomes" id="UP000485058">
    <property type="component" value="Unassembled WGS sequence"/>
</dbReference>
<protein>
    <submittedName>
        <fullName evidence="1">Uncharacterized protein</fullName>
    </submittedName>
</protein>
<sequence length="40" mass="4253">MLSLQLQQLDLTGSTITQSKRPVPGAATNAHFRASLTELG</sequence>
<gene>
    <name evidence="1" type="ORF">HaLaN_10141</name>
</gene>
<evidence type="ECO:0000313" key="1">
    <source>
        <dbReference type="EMBL" id="GFH14144.1"/>
    </source>
</evidence>
<organism evidence="1 2">
    <name type="scientific">Haematococcus lacustris</name>
    <name type="common">Green alga</name>
    <name type="synonym">Haematococcus pluvialis</name>
    <dbReference type="NCBI Taxonomy" id="44745"/>
    <lineage>
        <taxon>Eukaryota</taxon>
        <taxon>Viridiplantae</taxon>
        <taxon>Chlorophyta</taxon>
        <taxon>core chlorophytes</taxon>
        <taxon>Chlorophyceae</taxon>
        <taxon>CS clade</taxon>
        <taxon>Chlamydomonadales</taxon>
        <taxon>Haematococcaceae</taxon>
        <taxon>Haematococcus</taxon>
    </lineage>
</organism>
<dbReference type="EMBL" id="BLLF01000691">
    <property type="protein sequence ID" value="GFH14144.1"/>
    <property type="molecule type" value="Genomic_DNA"/>
</dbReference>
<keyword evidence="2" id="KW-1185">Reference proteome</keyword>